<evidence type="ECO:0000313" key="2">
    <source>
        <dbReference type="EMBL" id="MBM7840678.1"/>
    </source>
</evidence>
<keyword evidence="1" id="KW-0472">Membrane</keyword>
<sequence>MIVYAGLMFLVSICLAFQYVTAFVFLGLGRNNPYARFVEKYYEHNPKDLYDKFMNFLHNELRGCASCL</sequence>
<comment type="caution">
    <text evidence="2">The sequence shown here is derived from an EMBL/GenBank/DDBJ whole genome shotgun (WGS) entry which is preliminary data.</text>
</comment>
<keyword evidence="3" id="KW-1185">Reference proteome</keyword>
<evidence type="ECO:0000313" key="3">
    <source>
        <dbReference type="Proteomes" id="UP001179280"/>
    </source>
</evidence>
<feature type="transmembrane region" description="Helical" evidence="1">
    <location>
        <begin position="6"/>
        <end position="28"/>
    </location>
</feature>
<evidence type="ECO:0000256" key="1">
    <source>
        <dbReference type="SAM" id="Phobius"/>
    </source>
</evidence>
<name>A0ABS2SYS3_9BACI</name>
<accession>A0ABS2SYS3</accession>
<dbReference type="EMBL" id="JAFBCV010000016">
    <property type="protein sequence ID" value="MBM7840678.1"/>
    <property type="molecule type" value="Genomic_DNA"/>
</dbReference>
<protein>
    <submittedName>
        <fullName evidence="2">Uncharacterized protein</fullName>
    </submittedName>
</protein>
<keyword evidence="1" id="KW-0812">Transmembrane</keyword>
<dbReference type="Proteomes" id="UP001179280">
    <property type="component" value="Unassembled WGS sequence"/>
</dbReference>
<gene>
    <name evidence="2" type="ORF">JOC54_003971</name>
</gene>
<proteinExistence type="predicted"/>
<reference evidence="2" key="1">
    <citation type="submission" date="2021-01" db="EMBL/GenBank/DDBJ databases">
        <title>Genomic Encyclopedia of Type Strains, Phase IV (KMG-IV): sequencing the most valuable type-strain genomes for metagenomic binning, comparative biology and taxonomic classification.</title>
        <authorList>
            <person name="Goeker M."/>
        </authorList>
    </citation>
    <scope>NUCLEOTIDE SEQUENCE</scope>
    <source>
        <strain evidence="2">DSM 21943</strain>
    </source>
</reference>
<keyword evidence="1" id="KW-1133">Transmembrane helix</keyword>
<organism evidence="2 3">
    <name type="scientific">Shouchella xiaoxiensis</name>
    <dbReference type="NCBI Taxonomy" id="766895"/>
    <lineage>
        <taxon>Bacteria</taxon>
        <taxon>Bacillati</taxon>
        <taxon>Bacillota</taxon>
        <taxon>Bacilli</taxon>
        <taxon>Bacillales</taxon>
        <taxon>Bacillaceae</taxon>
        <taxon>Shouchella</taxon>
    </lineage>
</organism>